<evidence type="ECO:0000313" key="1">
    <source>
        <dbReference type="EMBL" id="OMH24987.1"/>
    </source>
</evidence>
<sequence length="993" mass="107418">MRGSLALGSEYERVSEAIADVMFGSSQAGRPVYALADADTVRNVLEAAEFEDRTLAGLSAVVRSSLQVDEAGVAPFHWQADAAQRHRRSPLETPPALPLLVALSIAAEHMQADGDLAAHNYYSRLHRLLHVRATEYLRVENDYRRVADLLWGSLNSWLEAWEGERGIPTAYAVGGHAFIGLPMSQAVVRQHDRAGLHELFAIEGMTPGLRISPNDMSLAMDPYATATPSLPLSSHLARLWRDPAARERIVNAACLELEVWDGSGIESVASARPVVTTRLLAFLRTFPRKSIEFNLMLPYRSEGPDIARFQVADEESIIPTVAGPGGSTRLSGAEGVSAASLVGEQLTGEFGDDESRPFGRRPKRVAPLRWDDLQGAFVEIERISLGEDSIVLARSDARQRVESHLEAHARPGWHELVDLPGAPEGWVVYQHVQIVSAPTGQLHFDLLPLVPRARTSLTLRGGFVLPGLLRKWSVMEPPEAVALAAGASSVCVRVYRGTRIDPAELIAESLQPGELAVLPLMDQGLTDGEYVVAMFVDDTNKPSSTALLRLRSASTPQFRVEDVDIRLVYSPDFSPRWPLTAGPAEWPSHVNGARTVGLEPRRDGGTVPMPEFVPRERNASTASVAKTRVGVPMASDSCLITGMHRFLLSPVLAGQAPTRSIEGECMTCGLVRRFAGTPWAAKKKDRAAKTIVVPVIPPVVESDEPDFEVAFDALNHIGTGSFGAFERIAAQVEGSGLFADSFLRRLEVVGHVDVARDDYLQVTEWAVNTSTLVPTGDGLWVLIGSRSSALVEQLKELLGTGAVVRTSVDAELARVEVDGMLPVGLLADAGIAVLETSPVEEIVEALPPLSEVATSLKRVIVPSHRSAEFWDTTSASWHPATSLVRVGSYRLKDFGSTYAIRTADDIASGTIGLGNAQIVKHIANSWAGDPLVGYNSRSGSVVTPLGADLPALYGRALALCSGRAPREIVNHRLLQYPSVPRTVADIIYDRVSR</sequence>
<accession>A0A1R1LBS2</accession>
<dbReference type="EMBL" id="MRDE01000038">
    <property type="protein sequence ID" value="OMH24987.1"/>
    <property type="molecule type" value="Genomic_DNA"/>
</dbReference>
<reference evidence="1 2" key="1">
    <citation type="submission" date="2016-12" db="EMBL/GenBank/DDBJ databases">
        <title>Draft genome of Tersicoccus phoenicis 1P05MA.</title>
        <authorList>
            <person name="Nakajima Y."/>
            <person name="Yoshizawa S."/>
            <person name="Nakamura K."/>
            <person name="Ogura Y."/>
            <person name="Hayashi T."/>
            <person name="Kogure K."/>
        </authorList>
    </citation>
    <scope>NUCLEOTIDE SEQUENCE [LARGE SCALE GENOMIC DNA]</scope>
    <source>
        <strain evidence="1 2">1p05MA</strain>
    </source>
</reference>
<dbReference type="Proteomes" id="UP000187085">
    <property type="component" value="Unassembled WGS sequence"/>
</dbReference>
<keyword evidence="2" id="KW-1185">Reference proteome</keyword>
<organism evidence="1 2">
    <name type="scientific">Tersicoccus phoenicis</name>
    <dbReference type="NCBI Taxonomy" id="554083"/>
    <lineage>
        <taxon>Bacteria</taxon>
        <taxon>Bacillati</taxon>
        <taxon>Actinomycetota</taxon>
        <taxon>Actinomycetes</taxon>
        <taxon>Micrococcales</taxon>
        <taxon>Micrococcaceae</taxon>
        <taxon>Tersicoccus</taxon>
    </lineage>
</organism>
<name>A0A1R1LBS2_9MICC</name>
<protein>
    <submittedName>
        <fullName evidence="1">Uncharacterized protein</fullName>
    </submittedName>
</protein>
<evidence type="ECO:0000313" key="2">
    <source>
        <dbReference type="Proteomes" id="UP000187085"/>
    </source>
</evidence>
<dbReference type="AlphaFoldDB" id="A0A1R1LBS2"/>
<comment type="caution">
    <text evidence="1">The sequence shown here is derived from an EMBL/GenBank/DDBJ whole genome shotgun (WGS) entry which is preliminary data.</text>
</comment>
<proteinExistence type="predicted"/>
<dbReference type="STRING" id="554083.BKD30_06740"/>
<gene>
    <name evidence="1" type="ORF">BKD30_06740</name>
</gene>